<gene>
    <name evidence="5" type="ORF">SAMN04487909_101478</name>
</gene>
<dbReference type="EMBL" id="FNED01000001">
    <property type="protein sequence ID" value="SDI08098.1"/>
    <property type="molecule type" value="Genomic_DNA"/>
</dbReference>
<dbReference type="CDD" id="cd00009">
    <property type="entry name" value="AAA"/>
    <property type="match status" value="2"/>
</dbReference>
<organism evidence="5 6">
    <name type="scientific">Aneurinibacillus migulanus</name>
    <name type="common">Bacillus migulanus</name>
    <dbReference type="NCBI Taxonomy" id="47500"/>
    <lineage>
        <taxon>Bacteria</taxon>
        <taxon>Bacillati</taxon>
        <taxon>Bacillota</taxon>
        <taxon>Bacilli</taxon>
        <taxon>Bacillales</taxon>
        <taxon>Paenibacillaceae</taxon>
        <taxon>Aneurinibacillus group</taxon>
        <taxon>Aneurinibacillus</taxon>
    </lineage>
</organism>
<feature type="domain" description="AAA+ ATPase" evidence="4">
    <location>
        <begin position="282"/>
        <end position="399"/>
    </location>
</feature>
<proteinExistence type="inferred from homology"/>
<sequence length="788" mass="89220">MNRTLQFDEWTEAVHTLSEETKRNPQVGEARAAELYAQLAHWKTQIDEERLRPLEALLYTTLGILQWNHHPQGGRAVEWLMRAVELDSLQNTAWKYIRDIVLAKLASLFEDISFSPLRQVDPSEYRKQKTIELQQEMQRLTNEIWQEAKQQIERGRQAQTYLDSHDTIWQQAVSLLDELPEVVREVDGRSLAYSRSINGLFAPEEFLQELNHSIEKMNEYIERWNRIFSSYRREVPVAPSALERLDRLIGMTDIKQRIRDLYYFLLYLTKRNEKGLAMRDRIGLHAILMGNPGTGKTTIARLLAEIYHELGLLEHASVIEVDRSHLVGSYVGHTEQKVMEAVQRAVGGVLFIDEAYSLKRAGSAENDFGQVAIDTLVAAMTGGEYAGTFAVVLAGYPEEMRTFLRANPGLRSRFPESGHFVMEDFTMDELTAIGQLVARDNEFVMTESALAALEERIEAERVDTTFGNARTVKNIILDAITSKGRKLARTEELPSDEYTILYAEDFALPVPKVRSAAEYLDRLVGLSSIKDEISTLFSFLSIQQKRKEQGLLAVPVELHAIFFGNPGTGKSTVAQVYASILKEVGMLKRGHLVTVGRADMVAEYVGQTAVRTKRKVAEALGGVLFVDEAHSLIPAGTNDYSTEALDTLVEEMTKHRENLVVVLAGYPELIKELLNTNPGLRSRFKKQFHFPDYSPEELVEVAKRYASDIGYHLSLTALSRLRKIFTERGRGMNGNARLARTVIEEAAQRQARRLTDTGQTSFTTEELMRLEEADVCGIPLLQSEPLHE</sequence>
<dbReference type="InterPro" id="IPR003959">
    <property type="entry name" value="ATPase_AAA_core"/>
</dbReference>
<evidence type="ECO:0000313" key="5">
    <source>
        <dbReference type="EMBL" id="SDI08098.1"/>
    </source>
</evidence>
<feature type="domain" description="AAA+ ATPase" evidence="4">
    <location>
        <begin position="556"/>
        <end position="694"/>
    </location>
</feature>
<keyword evidence="3" id="KW-0067">ATP-binding</keyword>
<dbReference type="PRINTS" id="PR00819">
    <property type="entry name" value="CBXCFQXSUPER"/>
</dbReference>
<dbReference type="SMART" id="SM00382">
    <property type="entry name" value="AAA"/>
    <property type="match status" value="2"/>
</dbReference>
<evidence type="ECO:0000313" key="6">
    <source>
        <dbReference type="Proteomes" id="UP000182836"/>
    </source>
</evidence>
<dbReference type="GO" id="GO:0016887">
    <property type="term" value="F:ATP hydrolysis activity"/>
    <property type="evidence" value="ECO:0007669"/>
    <property type="project" value="InterPro"/>
</dbReference>
<comment type="similarity">
    <text evidence="1">Belongs to the CbxX/CfxQ family.</text>
</comment>
<dbReference type="InterPro" id="IPR000641">
    <property type="entry name" value="CbxX/CfxQ"/>
</dbReference>
<name>A0A1G8HN61_ANEMI</name>
<evidence type="ECO:0000259" key="4">
    <source>
        <dbReference type="SMART" id="SM00382"/>
    </source>
</evidence>
<dbReference type="GeneID" id="42308378"/>
<dbReference type="InterPro" id="IPR041627">
    <property type="entry name" value="AAA_lid_6"/>
</dbReference>
<dbReference type="RefSeq" id="WP_052812347.1">
    <property type="nucleotide sequence ID" value="NZ_BJOA01000004.1"/>
</dbReference>
<reference evidence="5 6" key="1">
    <citation type="submission" date="2016-10" db="EMBL/GenBank/DDBJ databases">
        <authorList>
            <person name="de Groot N.N."/>
        </authorList>
    </citation>
    <scope>NUCLEOTIDE SEQUENCE [LARGE SCALE GENOMIC DNA]</scope>
    <source>
        <strain evidence="5 6">DSM 2895</strain>
    </source>
</reference>
<dbReference type="AlphaFoldDB" id="A0A1G8HN61"/>
<evidence type="ECO:0000256" key="2">
    <source>
        <dbReference type="ARBA" id="ARBA00022741"/>
    </source>
</evidence>
<keyword evidence="2" id="KW-0547">Nucleotide-binding</keyword>
<dbReference type="PANTHER" id="PTHR43392:SF2">
    <property type="entry name" value="AAA-TYPE ATPASE FAMILY PROTEIN _ ANKYRIN REPEAT FAMILY PROTEIN"/>
    <property type="match status" value="1"/>
</dbReference>
<dbReference type="SUPFAM" id="SSF52540">
    <property type="entry name" value="P-loop containing nucleoside triphosphate hydrolases"/>
    <property type="match status" value="2"/>
</dbReference>
<dbReference type="GO" id="GO:0005524">
    <property type="term" value="F:ATP binding"/>
    <property type="evidence" value="ECO:0007669"/>
    <property type="project" value="UniProtKB-KW"/>
</dbReference>
<dbReference type="InterPro" id="IPR027417">
    <property type="entry name" value="P-loop_NTPase"/>
</dbReference>
<accession>A0A1G8HN61</accession>
<evidence type="ECO:0000256" key="1">
    <source>
        <dbReference type="ARBA" id="ARBA00010378"/>
    </source>
</evidence>
<dbReference type="Proteomes" id="UP000182836">
    <property type="component" value="Unassembled WGS sequence"/>
</dbReference>
<dbReference type="Pfam" id="PF17866">
    <property type="entry name" value="AAA_lid_6"/>
    <property type="match status" value="2"/>
</dbReference>
<dbReference type="Gene3D" id="1.10.8.60">
    <property type="match status" value="2"/>
</dbReference>
<dbReference type="FunFam" id="3.40.50.300:FF:000216">
    <property type="entry name" value="Type VII secretion ATPase EccA"/>
    <property type="match status" value="2"/>
</dbReference>
<protein>
    <submittedName>
        <fullName evidence="5">AAA+-type ATPase, SpoVK/Ycf46/Vps4 family</fullName>
    </submittedName>
</protein>
<evidence type="ECO:0000256" key="3">
    <source>
        <dbReference type="ARBA" id="ARBA00022840"/>
    </source>
</evidence>
<dbReference type="Gene3D" id="3.40.50.300">
    <property type="entry name" value="P-loop containing nucleotide triphosphate hydrolases"/>
    <property type="match status" value="2"/>
</dbReference>
<dbReference type="OrthoDB" id="9806903at2"/>
<dbReference type="InterPro" id="IPR003593">
    <property type="entry name" value="AAA+_ATPase"/>
</dbReference>
<dbReference type="PANTHER" id="PTHR43392">
    <property type="entry name" value="AAA-TYPE ATPASE FAMILY PROTEIN / ANKYRIN REPEAT FAMILY PROTEIN"/>
    <property type="match status" value="1"/>
</dbReference>
<dbReference type="InterPro" id="IPR050773">
    <property type="entry name" value="CbxX/CfxQ_RuBisCO_ESX"/>
</dbReference>
<dbReference type="Pfam" id="PF00004">
    <property type="entry name" value="AAA"/>
    <property type="match status" value="2"/>
</dbReference>